<dbReference type="SMART" id="SM00387">
    <property type="entry name" value="HATPase_c"/>
    <property type="match status" value="1"/>
</dbReference>
<accession>A0ABP7QEP8</accession>
<dbReference type="Pfam" id="PF00512">
    <property type="entry name" value="HisKA"/>
    <property type="match status" value="1"/>
</dbReference>
<dbReference type="Gene3D" id="3.30.565.10">
    <property type="entry name" value="Histidine kinase-like ATPase, C-terminal domain"/>
    <property type="match status" value="1"/>
</dbReference>
<evidence type="ECO:0000256" key="1">
    <source>
        <dbReference type="ARBA" id="ARBA00000085"/>
    </source>
</evidence>
<dbReference type="GO" id="GO:0016301">
    <property type="term" value="F:kinase activity"/>
    <property type="evidence" value="ECO:0007669"/>
    <property type="project" value="UniProtKB-KW"/>
</dbReference>
<proteinExistence type="predicted"/>
<protein>
    <recommendedName>
        <fullName evidence="2">histidine kinase</fullName>
        <ecNumber evidence="2">2.7.13.3</ecNumber>
    </recommendedName>
</protein>
<dbReference type="SMART" id="SM00388">
    <property type="entry name" value="HisKA"/>
    <property type="match status" value="1"/>
</dbReference>
<dbReference type="InterPro" id="IPR003661">
    <property type="entry name" value="HisK_dim/P_dom"/>
</dbReference>
<dbReference type="InterPro" id="IPR003594">
    <property type="entry name" value="HATPase_dom"/>
</dbReference>
<dbReference type="Pfam" id="PF02518">
    <property type="entry name" value="HATPase_c"/>
    <property type="match status" value="1"/>
</dbReference>
<name>A0ABP7QEP8_9SPHI</name>
<evidence type="ECO:0000313" key="6">
    <source>
        <dbReference type="EMBL" id="GAA3981281.1"/>
    </source>
</evidence>
<dbReference type="EC" id="2.7.13.3" evidence="2"/>
<dbReference type="PRINTS" id="PR00344">
    <property type="entry name" value="BCTRLSENSOR"/>
</dbReference>
<dbReference type="Proteomes" id="UP001501081">
    <property type="component" value="Unassembled WGS sequence"/>
</dbReference>
<dbReference type="Gene3D" id="1.10.287.130">
    <property type="match status" value="1"/>
</dbReference>
<dbReference type="PROSITE" id="PS50109">
    <property type="entry name" value="HIS_KIN"/>
    <property type="match status" value="1"/>
</dbReference>
<dbReference type="CDD" id="cd00075">
    <property type="entry name" value="HATPase"/>
    <property type="match status" value="1"/>
</dbReference>
<keyword evidence="7" id="KW-1185">Reference proteome</keyword>
<reference evidence="7" key="1">
    <citation type="journal article" date="2019" name="Int. J. Syst. Evol. Microbiol.">
        <title>The Global Catalogue of Microorganisms (GCM) 10K type strain sequencing project: providing services to taxonomists for standard genome sequencing and annotation.</title>
        <authorList>
            <consortium name="The Broad Institute Genomics Platform"/>
            <consortium name="The Broad Institute Genome Sequencing Center for Infectious Disease"/>
            <person name="Wu L."/>
            <person name="Ma J."/>
        </authorList>
    </citation>
    <scope>NUCLEOTIDE SEQUENCE [LARGE SCALE GENOMIC DNA]</scope>
    <source>
        <strain evidence="7">JCM 17338</strain>
    </source>
</reference>
<dbReference type="PANTHER" id="PTHR43547:SF2">
    <property type="entry name" value="HYBRID SIGNAL TRANSDUCTION HISTIDINE KINASE C"/>
    <property type="match status" value="1"/>
</dbReference>
<keyword evidence="4" id="KW-1133">Transmembrane helix</keyword>
<feature type="domain" description="Histidine kinase" evidence="5">
    <location>
        <begin position="287"/>
        <end position="503"/>
    </location>
</feature>
<evidence type="ECO:0000259" key="5">
    <source>
        <dbReference type="PROSITE" id="PS50109"/>
    </source>
</evidence>
<evidence type="ECO:0000256" key="2">
    <source>
        <dbReference type="ARBA" id="ARBA00012438"/>
    </source>
</evidence>
<dbReference type="SUPFAM" id="SSF55874">
    <property type="entry name" value="ATPase domain of HSP90 chaperone/DNA topoisomerase II/histidine kinase"/>
    <property type="match status" value="1"/>
</dbReference>
<evidence type="ECO:0000256" key="3">
    <source>
        <dbReference type="ARBA" id="ARBA00022553"/>
    </source>
</evidence>
<keyword evidence="4" id="KW-0812">Transmembrane</keyword>
<sequence>MRKKASLLVIVCFVAMTGLLALQAYWIVKYYNVTKVNFEKEVNLAFEDGIKKELSLRCDTIQKIVENKILDTNAFIISAKFHKDDKKYVYTIAAKGNAKDKFSSSFSLANYSKALPKDKRDTSVRKHVAGALALLMRDEDLEQHIIYYRTQKLGIFMNEQAKKYQFDTTRLRPAFNLYLKERNIEVPYSFIVKKEDSTNNKSISNSKLAKSYPVITKAFSTYRYTDNQHYVRAMFKSPISYILSKIGLILFSSLAMILIISGCMIFILKSLFKEKRLSAIKNDFISNITHEFKTPIATVSVAIEALKNQAVLEDKEKTERYLAYAKNEVERLNLLVDKVMNLAIYDEGISKINKEEINIDDAIRDLISLHQLANAKTITIQYQNTSNQSHLIADKFQFQHAINNILDNAIKYSTNNTSIKITVEKNRNYLIIKLKDNGIGIAEKETLMVFDKFYRVSTGNNHPVKGHGLGLNYVKQIMQQHTGWYKIESKLGIGTTLILGWPI</sequence>
<dbReference type="SUPFAM" id="SSF47384">
    <property type="entry name" value="Homodimeric domain of signal transducing histidine kinase"/>
    <property type="match status" value="1"/>
</dbReference>
<dbReference type="EMBL" id="BAABAK010000020">
    <property type="protein sequence ID" value="GAA3981281.1"/>
    <property type="molecule type" value="Genomic_DNA"/>
</dbReference>
<evidence type="ECO:0000256" key="4">
    <source>
        <dbReference type="SAM" id="Phobius"/>
    </source>
</evidence>
<organism evidence="6 7">
    <name type="scientific">Pedobacter ginsengiterrae</name>
    <dbReference type="NCBI Taxonomy" id="871696"/>
    <lineage>
        <taxon>Bacteria</taxon>
        <taxon>Pseudomonadati</taxon>
        <taxon>Bacteroidota</taxon>
        <taxon>Sphingobacteriia</taxon>
        <taxon>Sphingobacteriales</taxon>
        <taxon>Sphingobacteriaceae</taxon>
        <taxon>Pedobacter</taxon>
    </lineage>
</organism>
<comment type="catalytic activity">
    <reaction evidence="1">
        <text>ATP + protein L-histidine = ADP + protein N-phospho-L-histidine.</text>
        <dbReference type="EC" id="2.7.13.3"/>
    </reaction>
</comment>
<dbReference type="InterPro" id="IPR004358">
    <property type="entry name" value="Sig_transdc_His_kin-like_C"/>
</dbReference>
<comment type="caution">
    <text evidence="6">The sequence shown here is derived from an EMBL/GenBank/DDBJ whole genome shotgun (WGS) entry which is preliminary data.</text>
</comment>
<keyword evidence="4" id="KW-0472">Membrane</keyword>
<dbReference type="RefSeq" id="WP_344769409.1">
    <property type="nucleotide sequence ID" value="NZ_BAABAK010000020.1"/>
</dbReference>
<dbReference type="InterPro" id="IPR036097">
    <property type="entry name" value="HisK_dim/P_sf"/>
</dbReference>
<dbReference type="CDD" id="cd00082">
    <property type="entry name" value="HisKA"/>
    <property type="match status" value="1"/>
</dbReference>
<gene>
    <name evidence="6" type="ORF">GCM10022246_36700</name>
</gene>
<dbReference type="PANTHER" id="PTHR43547">
    <property type="entry name" value="TWO-COMPONENT HISTIDINE KINASE"/>
    <property type="match status" value="1"/>
</dbReference>
<keyword evidence="3" id="KW-0597">Phosphoprotein</keyword>
<keyword evidence="6" id="KW-0418">Kinase</keyword>
<dbReference type="InterPro" id="IPR036890">
    <property type="entry name" value="HATPase_C_sf"/>
</dbReference>
<keyword evidence="6" id="KW-0808">Transferase</keyword>
<dbReference type="InterPro" id="IPR005467">
    <property type="entry name" value="His_kinase_dom"/>
</dbReference>
<evidence type="ECO:0000313" key="7">
    <source>
        <dbReference type="Proteomes" id="UP001501081"/>
    </source>
</evidence>
<feature type="transmembrane region" description="Helical" evidence="4">
    <location>
        <begin position="246"/>
        <end position="268"/>
    </location>
</feature>